<evidence type="ECO:0000256" key="8">
    <source>
        <dbReference type="ARBA" id="ARBA00066833"/>
    </source>
</evidence>
<dbReference type="EC" id="4.1.3.36" evidence="8 9"/>
<dbReference type="HAMAP" id="MF_01934">
    <property type="entry name" value="MenB"/>
    <property type="match status" value="1"/>
</dbReference>
<dbReference type="EMBL" id="FXAR01000011">
    <property type="protein sequence ID" value="SMG38684.1"/>
    <property type="molecule type" value="Genomic_DNA"/>
</dbReference>
<dbReference type="Gene3D" id="3.90.226.10">
    <property type="entry name" value="2-enoyl-CoA Hydratase, Chain A, domain 1"/>
    <property type="match status" value="1"/>
</dbReference>
<organism evidence="10 11">
    <name type="scientific">Corynebacterium pollutisoli</name>
    <dbReference type="NCBI Taxonomy" id="1610489"/>
    <lineage>
        <taxon>Bacteria</taxon>
        <taxon>Bacillati</taxon>
        <taxon>Actinomycetota</taxon>
        <taxon>Actinomycetes</taxon>
        <taxon>Mycobacteriales</taxon>
        <taxon>Corynebacteriaceae</taxon>
        <taxon>Corynebacterium</taxon>
    </lineage>
</organism>
<feature type="binding site" evidence="9">
    <location>
        <position position="308"/>
    </location>
    <ligand>
        <name>substrate</name>
        <note>ligand shared between two neighboring subunits</note>
    </ligand>
</feature>
<dbReference type="NCBIfam" id="NF006186">
    <property type="entry name" value="PRK08321.1"/>
    <property type="match status" value="1"/>
</dbReference>
<dbReference type="InterPro" id="IPR001753">
    <property type="entry name" value="Enoyl-CoA_hydra/iso"/>
</dbReference>
<dbReference type="PANTHER" id="PTHR43113">
    <property type="entry name" value="NUCLEOSIDE-DIPHOSPHATE-SUGAR EPIMERASE"/>
    <property type="match status" value="1"/>
</dbReference>
<dbReference type="NCBIfam" id="TIGR01929">
    <property type="entry name" value="menB"/>
    <property type="match status" value="1"/>
</dbReference>
<dbReference type="STRING" id="1610489.SAMN06295981_2438"/>
<evidence type="ECO:0000256" key="1">
    <source>
        <dbReference type="ARBA" id="ARBA00000177"/>
    </source>
</evidence>
<dbReference type="Gene3D" id="1.10.12.10">
    <property type="entry name" value="Lyase 2-enoyl-coa Hydratase, Chain A, domain 2"/>
    <property type="match status" value="1"/>
</dbReference>
<dbReference type="InterPro" id="IPR010198">
    <property type="entry name" value="DHNA-CoA_synthase_MenB"/>
</dbReference>
<dbReference type="InterPro" id="IPR018376">
    <property type="entry name" value="Enoyl-CoA_hyd/isom_CS"/>
</dbReference>
<feature type="binding site" description="in other chain" evidence="9">
    <location>
        <position position="53"/>
    </location>
    <ligand>
        <name>substrate</name>
        <note>ligand shared between two neighboring subunits</note>
    </ligand>
</feature>
<evidence type="ECO:0000256" key="7">
    <source>
        <dbReference type="ARBA" id="ARBA00054238"/>
    </source>
</evidence>
<evidence type="ECO:0000313" key="10">
    <source>
        <dbReference type="EMBL" id="SMG38684.1"/>
    </source>
</evidence>
<dbReference type="GO" id="GO:0018812">
    <property type="term" value="F:3-hydroxyacyl-CoA dehydratase activity"/>
    <property type="evidence" value="ECO:0007669"/>
    <property type="project" value="RHEA"/>
</dbReference>
<keyword evidence="3" id="KW-0276">Fatty acid metabolism</keyword>
<sequence>MTRSYSTSNPFDSSQWKTVEGFEDLTDITYHRHVGTQRQDGIVRIAFDRPEVRNAFRPHTVDELYRTLDHARRSPDVGVVLITGNGPSEKDGGWAFCSGGDQRIRGRSGYQYAREHDSDDAAADVSTVDEARTKAEGGRLHILEVQRLIRTMPKVVIAVVNGWAAGGGHSLHVICDMTIASRQEARFKQTDADVGSFDAGYGSAYLAKQVGQKFAREIFFLGRSYSAEDMQRMGAVNIVADHGQLEEEAIQVAREINGKSPTAQRMLKFAFNLTDDGLMGQQVFAGEATRLAYMTDEAVEGRDSFLEKRDPDWDQFPFYY</sequence>
<dbReference type="GO" id="GO:0008935">
    <property type="term" value="F:1,4-dihydroxy-2-naphthoyl-CoA synthase activity"/>
    <property type="evidence" value="ECO:0007669"/>
    <property type="project" value="UniProtKB-UniRule"/>
</dbReference>
<evidence type="ECO:0000256" key="5">
    <source>
        <dbReference type="ARBA" id="ARBA00023709"/>
    </source>
</evidence>
<comment type="function">
    <text evidence="2">Could possibly oxidize fatty acids using specific components.</text>
</comment>
<keyword evidence="9" id="KW-0474">Menaquinone biosynthesis</keyword>
<feature type="binding site" description="in other chain" evidence="9">
    <location>
        <position position="196"/>
    </location>
    <ligand>
        <name>substrate</name>
        <note>ligand shared between two neighboring subunits</note>
    </ligand>
</feature>
<dbReference type="InterPro" id="IPR014748">
    <property type="entry name" value="Enoyl-CoA_hydra_C"/>
</dbReference>
<dbReference type="AlphaFoldDB" id="A0A1X7KC93"/>
<comment type="similarity">
    <text evidence="9">Belongs to the enoyl-CoA hydratase/isomerase family. MenB subfamily.</text>
</comment>
<reference evidence="11" key="1">
    <citation type="submission" date="2017-04" db="EMBL/GenBank/DDBJ databases">
        <authorList>
            <person name="Varghese N."/>
            <person name="Submissions S."/>
        </authorList>
    </citation>
    <scope>NUCLEOTIDE SEQUENCE [LARGE SCALE GENOMIC DNA]</scope>
    <source>
        <strain evidence="11">VDS</strain>
    </source>
</reference>
<feature type="site" description="Important for catalysis" evidence="9">
    <location>
        <position position="110"/>
    </location>
</feature>
<evidence type="ECO:0000256" key="2">
    <source>
        <dbReference type="ARBA" id="ARBA00002994"/>
    </source>
</evidence>
<protein>
    <recommendedName>
        <fullName evidence="8 9">1,4-dihydroxy-2-naphthoyl-CoA synthase</fullName>
        <shortName evidence="9">DHNA-CoA synthase</shortName>
        <ecNumber evidence="8 9">4.1.3.36</ecNumber>
    </recommendedName>
</protein>
<dbReference type="PROSITE" id="PS00166">
    <property type="entry name" value="ENOYL_COA_HYDRATASE"/>
    <property type="match status" value="1"/>
</dbReference>
<dbReference type="PANTHER" id="PTHR43113:SF1">
    <property type="entry name" value="1,4-DIHYDROXY-2-NAPHTHOYL-COA SYNTHASE, PEROXISOMAL"/>
    <property type="match status" value="1"/>
</dbReference>
<dbReference type="RefSeq" id="WP_085550505.1">
    <property type="nucleotide sequence ID" value="NZ_FXAR01000011.1"/>
</dbReference>
<dbReference type="SUPFAM" id="SSF52096">
    <property type="entry name" value="ClpP/crotonase"/>
    <property type="match status" value="1"/>
</dbReference>
<feature type="binding site" description="in other chain" evidence="9">
    <location>
        <begin position="98"/>
        <end position="102"/>
    </location>
    <ligand>
        <name>substrate</name>
        <note>ligand shared between two neighboring subunits</note>
    </ligand>
</feature>
<comment type="catalytic activity">
    <reaction evidence="5">
        <text>a (3S)-3-hydroxyacyl-CoA = a (2E)-enoyl-CoA + H2O</text>
        <dbReference type="Rhea" id="RHEA:16105"/>
        <dbReference type="ChEBI" id="CHEBI:15377"/>
        <dbReference type="ChEBI" id="CHEBI:57318"/>
        <dbReference type="ChEBI" id="CHEBI:58856"/>
        <dbReference type="EC" id="4.2.1.17"/>
    </reaction>
</comment>
<evidence type="ECO:0000256" key="6">
    <source>
        <dbReference type="ARBA" id="ARBA00023717"/>
    </source>
</evidence>
<dbReference type="GO" id="GO:0006631">
    <property type="term" value="P:fatty acid metabolic process"/>
    <property type="evidence" value="ECO:0007669"/>
    <property type="project" value="UniProtKB-KW"/>
</dbReference>
<comment type="catalytic activity">
    <reaction evidence="6">
        <text>a 4-saturated-(3S)-3-hydroxyacyl-CoA = a (3E)-enoyl-CoA + H2O</text>
        <dbReference type="Rhea" id="RHEA:20724"/>
        <dbReference type="ChEBI" id="CHEBI:15377"/>
        <dbReference type="ChEBI" id="CHEBI:58521"/>
        <dbReference type="ChEBI" id="CHEBI:137480"/>
        <dbReference type="EC" id="4.2.1.17"/>
    </reaction>
</comment>
<dbReference type="CDD" id="cd06558">
    <property type="entry name" value="crotonase-like"/>
    <property type="match status" value="1"/>
</dbReference>
<comment type="pathway">
    <text evidence="9">Quinol/quinone metabolism; menaquinone biosynthesis.</text>
</comment>
<comment type="pathway">
    <text evidence="9">Quinol/quinone metabolism; 1,4-dihydroxy-2-naphthoate biosynthesis; 1,4-dihydroxy-2-naphthoate from chorismate: step 6/7.</text>
</comment>
<dbReference type="InterPro" id="IPR029045">
    <property type="entry name" value="ClpP/crotonase-like_dom_sf"/>
</dbReference>
<dbReference type="UniPathway" id="UPA01057">
    <property type="reaction ID" value="UER00167"/>
</dbReference>
<dbReference type="Proteomes" id="UP000193309">
    <property type="component" value="Unassembled WGS sequence"/>
</dbReference>
<evidence type="ECO:0000256" key="4">
    <source>
        <dbReference type="ARBA" id="ARBA00023239"/>
    </source>
</evidence>
<accession>A0A1X7KC93</accession>
<feature type="site" description="Important for catalysis" evidence="9">
    <location>
        <position position="293"/>
    </location>
</feature>
<comment type="caution">
    <text evidence="9">Lacks conserved residue(s) required for the propagation of feature annotation.</text>
</comment>
<gene>
    <name evidence="9" type="primary">menB</name>
    <name evidence="10" type="ORF">SAMN06295981_2438</name>
</gene>
<feature type="binding site" description="in other chain" evidence="9">
    <location>
        <position position="110"/>
    </location>
    <ligand>
        <name>substrate</name>
        <note>ligand shared between two neighboring subunits</note>
    </ligand>
</feature>
<dbReference type="OrthoDB" id="9807606at2"/>
<dbReference type="UniPathway" id="UPA00079"/>
<feature type="binding site" description="in other chain" evidence="9">
    <location>
        <position position="190"/>
    </location>
    <ligand>
        <name>substrate</name>
        <note>ligand shared between two neighboring subunits</note>
    </ligand>
</feature>
<comment type="function">
    <text evidence="7 9">Converts o-succinylbenzoyl-CoA (OSB-CoA) to 1,4-dihydroxy-2-naphthoyl-CoA (DHNA-CoA).</text>
</comment>
<keyword evidence="3" id="KW-0443">Lipid metabolism</keyword>
<proteinExistence type="inferred from homology"/>
<dbReference type="FunFam" id="1.10.12.10:FF:000003">
    <property type="entry name" value="1,4-dihydroxy-2-naphthoyl-CoA synthase"/>
    <property type="match status" value="1"/>
</dbReference>
<comment type="catalytic activity">
    <reaction evidence="1 9">
        <text>2-succinylbenzoyl-CoA + H(+) = 1,4-dihydroxy-2-naphthoyl-CoA + H2O</text>
        <dbReference type="Rhea" id="RHEA:26562"/>
        <dbReference type="ChEBI" id="CHEBI:15377"/>
        <dbReference type="ChEBI" id="CHEBI:15378"/>
        <dbReference type="ChEBI" id="CHEBI:57364"/>
        <dbReference type="ChEBI" id="CHEBI:58897"/>
        <dbReference type="EC" id="4.1.3.36"/>
    </reaction>
</comment>
<keyword evidence="11" id="KW-1185">Reference proteome</keyword>
<name>A0A1X7KC93_9CORY</name>
<feature type="site" description="Important for catalysis" evidence="9">
    <location>
        <position position="191"/>
    </location>
</feature>
<evidence type="ECO:0000256" key="3">
    <source>
        <dbReference type="ARBA" id="ARBA00022832"/>
    </source>
</evidence>
<feature type="binding site" evidence="9">
    <location>
        <position position="293"/>
    </location>
    <ligand>
        <name>substrate</name>
        <note>ligand shared between two neighboring subunits</note>
    </ligand>
</feature>
<keyword evidence="4 9" id="KW-0456">Lyase</keyword>
<evidence type="ECO:0000256" key="9">
    <source>
        <dbReference type="HAMAP-Rule" id="MF_01934"/>
    </source>
</evidence>
<dbReference type="FunFam" id="3.90.226.10:FF:000003">
    <property type="entry name" value="1,4-dihydroxy-2-naphthoyl-CoA synthase"/>
    <property type="match status" value="1"/>
</dbReference>
<dbReference type="GO" id="GO:0009234">
    <property type="term" value="P:menaquinone biosynthetic process"/>
    <property type="evidence" value="ECO:0007669"/>
    <property type="project" value="UniProtKB-UniRule"/>
</dbReference>
<evidence type="ECO:0000313" key="11">
    <source>
        <dbReference type="Proteomes" id="UP000193309"/>
    </source>
</evidence>
<feature type="binding site" description="in other chain" evidence="9">
    <location>
        <begin position="163"/>
        <end position="167"/>
    </location>
    <ligand>
        <name>substrate</name>
        <note>ligand shared between two neighboring subunits</note>
    </ligand>
</feature>
<dbReference type="Pfam" id="PF00378">
    <property type="entry name" value="ECH_1"/>
    <property type="match status" value="2"/>
</dbReference>